<dbReference type="Proteomes" id="UP000245667">
    <property type="component" value="Unassembled WGS sequence"/>
</dbReference>
<comment type="caution">
    <text evidence="3">The sequence shown here is derived from an EMBL/GenBank/DDBJ whole genome shotgun (WGS) entry which is preliminary data.</text>
</comment>
<name>A0A316DZD1_9FLAO</name>
<dbReference type="Pfam" id="PF05137">
    <property type="entry name" value="PilN"/>
    <property type="match status" value="1"/>
</dbReference>
<evidence type="ECO:0000256" key="1">
    <source>
        <dbReference type="SAM" id="Phobius"/>
    </source>
</evidence>
<reference evidence="2 5" key="2">
    <citation type="submission" date="2020-07" db="EMBL/GenBank/DDBJ databases">
        <title>The draft genome sequence of Maribacter polysiphoniae KCTC 22021.</title>
        <authorList>
            <person name="Mu L."/>
        </authorList>
    </citation>
    <scope>NUCLEOTIDE SEQUENCE [LARGE SCALE GENOMIC DNA]</scope>
    <source>
        <strain evidence="2 5">KCTC 22021</strain>
    </source>
</reference>
<dbReference type="RefSeq" id="WP_109652355.1">
    <property type="nucleotide sequence ID" value="NZ_JACWLN010000006.1"/>
</dbReference>
<dbReference type="InterPro" id="IPR007813">
    <property type="entry name" value="PilN"/>
</dbReference>
<accession>A0A316DZD1</accession>
<evidence type="ECO:0000313" key="2">
    <source>
        <dbReference type="EMBL" id="MBD1261613.1"/>
    </source>
</evidence>
<keyword evidence="5" id="KW-1185">Reference proteome</keyword>
<feature type="transmembrane region" description="Helical" evidence="1">
    <location>
        <begin position="234"/>
        <end position="257"/>
    </location>
</feature>
<dbReference type="Proteomes" id="UP000651837">
    <property type="component" value="Unassembled WGS sequence"/>
</dbReference>
<keyword evidence="1" id="KW-1133">Transmembrane helix</keyword>
<dbReference type="EMBL" id="JACWLN010000006">
    <property type="protein sequence ID" value="MBD1261613.1"/>
    <property type="molecule type" value="Genomic_DNA"/>
</dbReference>
<organism evidence="3 4">
    <name type="scientific">Maribacter polysiphoniae</name>
    <dbReference type="NCBI Taxonomy" id="429344"/>
    <lineage>
        <taxon>Bacteria</taxon>
        <taxon>Pseudomonadati</taxon>
        <taxon>Bacteroidota</taxon>
        <taxon>Flavobacteriia</taxon>
        <taxon>Flavobacteriales</taxon>
        <taxon>Flavobacteriaceae</taxon>
        <taxon>Maribacter</taxon>
    </lineage>
</organism>
<keyword evidence="1" id="KW-0472">Membrane</keyword>
<reference evidence="3 4" key="1">
    <citation type="submission" date="2018-05" db="EMBL/GenBank/DDBJ databases">
        <title>Genomic Encyclopedia of Archaeal and Bacterial Type Strains, Phase II (KMG-II): from individual species to whole genera.</title>
        <authorList>
            <person name="Goeker M."/>
        </authorList>
    </citation>
    <scope>NUCLEOTIDE SEQUENCE [LARGE SCALE GENOMIC DNA]</scope>
    <source>
        <strain evidence="3 4">DSM 23514</strain>
    </source>
</reference>
<dbReference type="OrthoDB" id="1186626at2"/>
<protein>
    <submittedName>
        <fullName evidence="2">PilN domain-containing protein</fullName>
    </submittedName>
</protein>
<keyword evidence="1" id="KW-0812">Transmembrane</keyword>
<dbReference type="EMBL" id="QGGQ01000007">
    <property type="protein sequence ID" value="PWK22589.1"/>
    <property type="molecule type" value="Genomic_DNA"/>
</dbReference>
<proteinExistence type="predicted"/>
<evidence type="ECO:0000313" key="3">
    <source>
        <dbReference type="EMBL" id="PWK22589.1"/>
    </source>
</evidence>
<evidence type="ECO:0000313" key="5">
    <source>
        <dbReference type="Proteomes" id="UP000651837"/>
    </source>
</evidence>
<gene>
    <name evidence="2" type="ORF">HZY62_13495</name>
    <name evidence="3" type="ORF">LX92_03064</name>
</gene>
<sequence>MLNWWTYIKEGNTFAGLEICGSEADLQYYLVVVKKVRGELLLESKSELSDLENLNKKINKDTPLFISLNTSNVLLKFSKDHDTKKPEVLVNNSFPNLDLKNFYYEILQIDSKAIITICKRIYLEDILDKLSSFKISVVGYSLGISPIQAILPYSSYDSITTTSQKLVIDDGLIVGNITRTDNLNITYDINGISLPNTYILSFSVILNHISKNKTISNFSEKIQQFRLNYSDQRIFSTLLKSALIFFIGILSINFFLFNSYHEKVNSLRESLAANSSQKDRLLSKENSLKVKKERVETVYNSVNSQSTLYLDELAQSIPNGILLSSTIYQPLAKPVQDSKPIELDEKTVMVSGISIDDTLYSNWLENLEKMNWISNVETMDYEYVDSKTSSFLIKIKINGN</sequence>
<dbReference type="AlphaFoldDB" id="A0A316DZD1"/>
<evidence type="ECO:0000313" key="4">
    <source>
        <dbReference type="Proteomes" id="UP000245667"/>
    </source>
</evidence>